<evidence type="ECO:0000313" key="2">
    <source>
        <dbReference type="Proteomes" id="UP000030764"/>
    </source>
</evidence>
<dbReference type="EMBL" id="KL363372">
    <property type="protein sequence ID" value="KFD46424.1"/>
    <property type="molecule type" value="Genomic_DNA"/>
</dbReference>
<evidence type="ECO:0000313" key="1">
    <source>
        <dbReference type="EMBL" id="KFD46424.1"/>
    </source>
</evidence>
<gene>
    <name evidence="1" type="ORF">M513_12689</name>
</gene>
<organism evidence="1 2">
    <name type="scientific">Trichuris suis</name>
    <name type="common">pig whipworm</name>
    <dbReference type="NCBI Taxonomy" id="68888"/>
    <lineage>
        <taxon>Eukaryota</taxon>
        <taxon>Metazoa</taxon>
        <taxon>Ecdysozoa</taxon>
        <taxon>Nematoda</taxon>
        <taxon>Enoplea</taxon>
        <taxon>Dorylaimia</taxon>
        <taxon>Trichinellida</taxon>
        <taxon>Trichuridae</taxon>
        <taxon>Trichuris</taxon>
    </lineage>
</organism>
<reference evidence="1 2" key="1">
    <citation type="journal article" date="2014" name="Nat. Genet.">
        <title>Genome and transcriptome of the porcine whipworm Trichuris suis.</title>
        <authorList>
            <person name="Jex A.R."/>
            <person name="Nejsum P."/>
            <person name="Schwarz E.M."/>
            <person name="Hu L."/>
            <person name="Young N.D."/>
            <person name="Hall R.S."/>
            <person name="Korhonen P.K."/>
            <person name="Liao S."/>
            <person name="Thamsborg S."/>
            <person name="Xia J."/>
            <person name="Xu P."/>
            <person name="Wang S."/>
            <person name="Scheerlinck J.P."/>
            <person name="Hofmann A."/>
            <person name="Sternberg P.W."/>
            <person name="Wang J."/>
            <person name="Gasser R.B."/>
        </authorList>
    </citation>
    <scope>NUCLEOTIDE SEQUENCE [LARGE SCALE GENOMIC DNA]</scope>
    <source>
        <strain evidence="1">DCEP-RM93M</strain>
    </source>
</reference>
<dbReference type="AlphaFoldDB" id="A0A085LN78"/>
<keyword evidence="2" id="KW-1185">Reference proteome</keyword>
<dbReference type="Proteomes" id="UP000030764">
    <property type="component" value="Unassembled WGS sequence"/>
</dbReference>
<sequence length="157" mass="18338">MVINRVILWSDSVVVLFWIANDENRYLPFVSNRLREINETLRSGRFIDRQVETRHVPSKENPADLISRGLDAGSLVEQFELWTTGPKFLRREECWPKNKVQPPENDVELRPKAAALLAWIDSEVADKCNTTAEFFKHRLNVETLSNELFDKEEEESH</sequence>
<name>A0A085LN78_9BILA</name>
<protein>
    <submittedName>
        <fullName evidence="1">Uncharacterized protein</fullName>
    </submittedName>
</protein>
<proteinExistence type="predicted"/>
<dbReference type="PANTHER" id="PTHR47331">
    <property type="entry name" value="PHD-TYPE DOMAIN-CONTAINING PROTEIN"/>
    <property type="match status" value="1"/>
</dbReference>
<accession>A0A085LN78</accession>